<sequence>MSLEVEKKSRSAIRRAFTVILTERHESLTTKNASIYELLLEDDATSEQLSKADKYNLEFIIIKKNVFKLLEQDMPVLPSADSHCSDPQFGGEIKDWLPFWDQFQKIHNEEKMDLSDKLHYLLMSITPNSVAKEVVESFPATSEMYDNVIKALKDRFGRKDLLTEFYVKELLNIILQNSSSQKKMALSVLYDKVQSHLRNLCSLGVTVDNCAPIHMKWRVEQNKGKTNNRDRFKNCKETIQRKVSTVAGLLTTVKDQPKGDCIFCFSGHRSQECIKAQDMPLAERRKIVEEKKACFCCL</sequence>
<protein>
    <submittedName>
        <fullName evidence="1">Uncharacterized protein</fullName>
    </submittedName>
</protein>
<accession>A0A8K0D294</accession>
<organism evidence="1 2">
    <name type="scientific">Ignelater luminosus</name>
    <name type="common">Cucubano</name>
    <name type="synonym">Pyrophorus luminosus</name>
    <dbReference type="NCBI Taxonomy" id="2038154"/>
    <lineage>
        <taxon>Eukaryota</taxon>
        <taxon>Metazoa</taxon>
        <taxon>Ecdysozoa</taxon>
        <taxon>Arthropoda</taxon>
        <taxon>Hexapoda</taxon>
        <taxon>Insecta</taxon>
        <taxon>Pterygota</taxon>
        <taxon>Neoptera</taxon>
        <taxon>Endopterygota</taxon>
        <taxon>Coleoptera</taxon>
        <taxon>Polyphaga</taxon>
        <taxon>Elateriformia</taxon>
        <taxon>Elateroidea</taxon>
        <taxon>Elateridae</taxon>
        <taxon>Agrypninae</taxon>
        <taxon>Pyrophorini</taxon>
        <taxon>Ignelater</taxon>
    </lineage>
</organism>
<gene>
    <name evidence="1" type="ORF">ILUMI_09501</name>
</gene>
<dbReference type="AlphaFoldDB" id="A0A8K0D294"/>
<dbReference type="EMBL" id="VTPC01004844">
    <property type="protein sequence ID" value="KAF2896674.1"/>
    <property type="molecule type" value="Genomic_DNA"/>
</dbReference>
<comment type="caution">
    <text evidence="1">The sequence shown here is derived from an EMBL/GenBank/DDBJ whole genome shotgun (WGS) entry which is preliminary data.</text>
</comment>
<dbReference type="InterPro" id="IPR005312">
    <property type="entry name" value="DUF1759"/>
</dbReference>
<proteinExistence type="predicted"/>
<dbReference type="OrthoDB" id="6769507at2759"/>
<keyword evidence="2" id="KW-1185">Reference proteome</keyword>
<evidence type="ECO:0000313" key="1">
    <source>
        <dbReference type="EMBL" id="KAF2896674.1"/>
    </source>
</evidence>
<reference evidence="1" key="1">
    <citation type="submission" date="2019-08" db="EMBL/GenBank/DDBJ databases">
        <title>The genome of the North American firefly Photinus pyralis.</title>
        <authorList>
            <consortium name="Photinus pyralis genome working group"/>
            <person name="Fallon T.R."/>
            <person name="Sander Lower S.E."/>
            <person name="Weng J.-K."/>
        </authorList>
    </citation>
    <scope>NUCLEOTIDE SEQUENCE</scope>
    <source>
        <strain evidence="1">TRF0915ILg1</strain>
        <tissue evidence="1">Whole body</tissue>
    </source>
</reference>
<name>A0A8K0D294_IGNLU</name>
<dbReference type="Pfam" id="PF03564">
    <property type="entry name" value="DUF1759"/>
    <property type="match status" value="1"/>
</dbReference>
<evidence type="ECO:0000313" key="2">
    <source>
        <dbReference type="Proteomes" id="UP000801492"/>
    </source>
</evidence>
<dbReference type="Proteomes" id="UP000801492">
    <property type="component" value="Unassembled WGS sequence"/>
</dbReference>